<dbReference type="Proteomes" id="UP000282574">
    <property type="component" value="Unassembled WGS sequence"/>
</dbReference>
<dbReference type="EMBL" id="RSCK01000037">
    <property type="protein sequence ID" value="RUT10738.1"/>
    <property type="molecule type" value="Genomic_DNA"/>
</dbReference>
<comment type="caution">
    <text evidence="2">The sequence shown here is derived from an EMBL/GenBank/DDBJ whole genome shotgun (WGS) entry which is preliminary data.</text>
</comment>
<evidence type="ECO:0000313" key="3">
    <source>
        <dbReference type="Proteomes" id="UP000282574"/>
    </source>
</evidence>
<accession>A0AB37UGL2</accession>
<dbReference type="InterPro" id="IPR052183">
    <property type="entry name" value="IS_Transposase"/>
</dbReference>
<feature type="domain" description="DDE" evidence="1">
    <location>
        <begin position="2"/>
        <end position="105"/>
    </location>
</feature>
<evidence type="ECO:0000313" key="2">
    <source>
        <dbReference type="EMBL" id="RUT10738.1"/>
    </source>
</evidence>
<dbReference type="PANTHER" id="PTHR35528">
    <property type="entry name" value="BLL1675 PROTEIN"/>
    <property type="match status" value="1"/>
</dbReference>
<keyword evidence="3" id="KW-1185">Reference proteome</keyword>
<protein>
    <submittedName>
        <fullName evidence="2">IS6 family transposase</fullName>
    </submittedName>
</protein>
<proteinExistence type="predicted"/>
<dbReference type="Pfam" id="PF13610">
    <property type="entry name" value="DDE_Tnp_IS240"/>
    <property type="match status" value="1"/>
</dbReference>
<reference evidence="2 3" key="1">
    <citation type="journal article" date="2019" name="Genome Biol. Evol.">
        <title>Day and night: Metabolic profiles and evolutionary relationships of six axenic non-marine cyanobacteria.</title>
        <authorList>
            <person name="Will S.E."/>
            <person name="Henke P."/>
            <person name="Boedeker C."/>
            <person name="Huang S."/>
            <person name="Brinkmann H."/>
            <person name="Rohde M."/>
            <person name="Jarek M."/>
            <person name="Friedl T."/>
            <person name="Seufert S."/>
            <person name="Schumacher M."/>
            <person name="Overmann J."/>
            <person name="Neumann-Schaal M."/>
            <person name="Petersen J."/>
        </authorList>
    </citation>
    <scope>NUCLEOTIDE SEQUENCE [LARGE SCALE GENOMIC DNA]</scope>
    <source>
        <strain evidence="2 3">SAG 39.79</strain>
    </source>
</reference>
<sequence length="129" mass="14657">MHARDKRAAKRFFRKALKVTHNSSPRVINVDKNAAYPSAIAELKTEKTIDKSCKLRQNKYLNNLVEQDHQFIKRLVNLGLGFKSFHTARRTISGYEIMNQIRKGQILGIEKGGIQASIEFVSQIFGVAV</sequence>
<dbReference type="InterPro" id="IPR032874">
    <property type="entry name" value="DDE_dom"/>
</dbReference>
<evidence type="ECO:0000259" key="1">
    <source>
        <dbReference type="Pfam" id="PF13610"/>
    </source>
</evidence>
<dbReference type="PANTHER" id="PTHR35528:SF3">
    <property type="entry name" value="BLL1675 PROTEIN"/>
    <property type="match status" value="1"/>
</dbReference>
<name>A0AB37UGL2_9CYAN</name>
<organism evidence="2 3">
    <name type="scientific">Chroococcidiopsis cubana SAG 39.79</name>
    <dbReference type="NCBI Taxonomy" id="388085"/>
    <lineage>
        <taxon>Bacteria</taxon>
        <taxon>Bacillati</taxon>
        <taxon>Cyanobacteriota</taxon>
        <taxon>Cyanophyceae</taxon>
        <taxon>Chroococcidiopsidales</taxon>
        <taxon>Chroococcidiopsidaceae</taxon>
        <taxon>Chroococcidiopsis</taxon>
    </lineage>
</organism>
<gene>
    <name evidence="2" type="ORF">DSM107010_39780</name>
</gene>
<dbReference type="AlphaFoldDB" id="A0AB37UGL2"/>